<evidence type="ECO:0000259" key="3">
    <source>
        <dbReference type="Pfam" id="PF00035"/>
    </source>
</evidence>
<reference evidence="4 5" key="1">
    <citation type="submission" date="2024-01" db="EMBL/GenBank/DDBJ databases">
        <title>The genomes of 5 underutilized Papilionoideae crops provide insights into root nodulation and disease resistanc.</title>
        <authorList>
            <person name="Jiang F."/>
        </authorList>
    </citation>
    <scope>NUCLEOTIDE SEQUENCE [LARGE SCALE GENOMIC DNA]</scope>
    <source>
        <strain evidence="4">DUOXIRENSHENG_FW03</strain>
        <tissue evidence="4">Leaves</tissue>
    </source>
</reference>
<feature type="domain" description="DRBM" evidence="3">
    <location>
        <begin position="66"/>
        <end position="116"/>
    </location>
</feature>
<comment type="caution">
    <text evidence="4">The sequence shown here is derived from an EMBL/GenBank/DDBJ whole genome shotgun (WGS) entry which is preliminary data.</text>
</comment>
<dbReference type="Gene3D" id="3.30.160.20">
    <property type="match status" value="2"/>
</dbReference>
<protein>
    <recommendedName>
        <fullName evidence="3">DRBM domain-containing protein</fullName>
    </recommendedName>
</protein>
<sequence>MFKKKNLSLPEYTHEWEDPLDAMRFKCKVTVDGCTYESDKFYSTLKDVEHAAAEVALMVLPGYTKIAQKEGFRLPIYSTNKFDEVHMRIFVSQVEVEGEFFTVQEVKSKKQAEIRAVKKNGSKTVEGGSVEKDGVWERHGMDTSVDSRTEHALYVFDDLILPILVWKSRFKEGIEAGHVEIEDCLDSGFDDYHHE</sequence>
<dbReference type="Proteomes" id="UP001386955">
    <property type="component" value="Unassembled WGS sequence"/>
</dbReference>
<evidence type="ECO:0000313" key="4">
    <source>
        <dbReference type="EMBL" id="KAK7381370.1"/>
    </source>
</evidence>
<dbReference type="EMBL" id="JAYMYS010000009">
    <property type="protein sequence ID" value="KAK7381370.1"/>
    <property type="molecule type" value="Genomic_DNA"/>
</dbReference>
<dbReference type="AlphaFoldDB" id="A0AAN9NZ39"/>
<dbReference type="SUPFAM" id="SSF54768">
    <property type="entry name" value="dsRNA-binding domain-like"/>
    <property type="match status" value="2"/>
</dbReference>
<dbReference type="Pfam" id="PF00035">
    <property type="entry name" value="dsrm"/>
    <property type="match status" value="1"/>
</dbReference>
<dbReference type="InterPro" id="IPR014720">
    <property type="entry name" value="dsRBD_dom"/>
</dbReference>
<evidence type="ECO:0000256" key="1">
    <source>
        <dbReference type="ARBA" id="ARBA00022737"/>
    </source>
</evidence>
<organism evidence="4 5">
    <name type="scientific">Psophocarpus tetragonolobus</name>
    <name type="common">Winged bean</name>
    <name type="synonym">Dolichos tetragonolobus</name>
    <dbReference type="NCBI Taxonomy" id="3891"/>
    <lineage>
        <taxon>Eukaryota</taxon>
        <taxon>Viridiplantae</taxon>
        <taxon>Streptophyta</taxon>
        <taxon>Embryophyta</taxon>
        <taxon>Tracheophyta</taxon>
        <taxon>Spermatophyta</taxon>
        <taxon>Magnoliopsida</taxon>
        <taxon>eudicotyledons</taxon>
        <taxon>Gunneridae</taxon>
        <taxon>Pentapetalae</taxon>
        <taxon>rosids</taxon>
        <taxon>fabids</taxon>
        <taxon>Fabales</taxon>
        <taxon>Fabaceae</taxon>
        <taxon>Papilionoideae</taxon>
        <taxon>50 kb inversion clade</taxon>
        <taxon>NPAAA clade</taxon>
        <taxon>indigoferoid/millettioid clade</taxon>
        <taxon>Phaseoleae</taxon>
        <taxon>Psophocarpus</taxon>
    </lineage>
</organism>
<name>A0AAN9NZ39_PSOTE</name>
<keyword evidence="2" id="KW-0694">RNA-binding</keyword>
<accession>A0AAN9NZ39</accession>
<dbReference type="GO" id="GO:0003723">
    <property type="term" value="F:RNA binding"/>
    <property type="evidence" value="ECO:0007669"/>
    <property type="project" value="UniProtKB-KW"/>
</dbReference>
<dbReference type="PANTHER" id="PTHR46031:SF16">
    <property type="entry name" value="DOUBLE-STRANDED RNA-BINDING PROTEIN 4"/>
    <property type="match status" value="1"/>
</dbReference>
<keyword evidence="1" id="KW-0677">Repeat</keyword>
<evidence type="ECO:0000313" key="5">
    <source>
        <dbReference type="Proteomes" id="UP001386955"/>
    </source>
</evidence>
<gene>
    <name evidence="4" type="ORF">VNO78_34008</name>
</gene>
<proteinExistence type="predicted"/>
<keyword evidence="5" id="KW-1185">Reference proteome</keyword>
<evidence type="ECO:0000256" key="2">
    <source>
        <dbReference type="ARBA" id="ARBA00022884"/>
    </source>
</evidence>
<dbReference type="PANTHER" id="PTHR46031">
    <property type="match status" value="1"/>
</dbReference>